<gene>
    <name evidence="8" type="ORF">QO011_001814</name>
</gene>
<keyword evidence="4" id="KW-0677">Repeat</keyword>
<dbReference type="GO" id="GO:0005524">
    <property type="term" value="F:ATP binding"/>
    <property type="evidence" value="ECO:0007669"/>
    <property type="project" value="UniProtKB-KW"/>
</dbReference>
<dbReference type="InterPro" id="IPR027417">
    <property type="entry name" value="P-loop_NTPase"/>
</dbReference>
<dbReference type="SUPFAM" id="SSF52540">
    <property type="entry name" value="P-loop containing nucleoside triphosphate hydrolases"/>
    <property type="match status" value="2"/>
</dbReference>
<keyword evidence="5" id="KW-0547">Nucleotide-binding</keyword>
<evidence type="ECO:0000313" key="9">
    <source>
        <dbReference type="Proteomes" id="UP001242480"/>
    </source>
</evidence>
<evidence type="ECO:0000256" key="5">
    <source>
        <dbReference type="ARBA" id="ARBA00022741"/>
    </source>
</evidence>
<evidence type="ECO:0000256" key="3">
    <source>
        <dbReference type="ARBA" id="ARBA00022597"/>
    </source>
</evidence>
<comment type="similarity">
    <text evidence="1">Belongs to the ABC transporter superfamily.</text>
</comment>
<keyword evidence="9" id="KW-1185">Reference proteome</keyword>
<dbReference type="RefSeq" id="WP_307270522.1">
    <property type="nucleotide sequence ID" value="NZ_JAUSVX010000002.1"/>
</dbReference>
<protein>
    <submittedName>
        <fullName evidence="8">Ribose transport system ATP-binding protein</fullName>
    </submittedName>
</protein>
<dbReference type="PROSITE" id="PS00211">
    <property type="entry name" value="ABC_TRANSPORTER_1"/>
    <property type="match status" value="1"/>
</dbReference>
<evidence type="ECO:0000256" key="2">
    <source>
        <dbReference type="ARBA" id="ARBA00022448"/>
    </source>
</evidence>
<dbReference type="PANTHER" id="PTHR43790:SF9">
    <property type="entry name" value="GALACTOFURANOSE TRANSPORTER ATP-BINDING PROTEIN YTFR"/>
    <property type="match status" value="1"/>
</dbReference>
<dbReference type="CDD" id="cd03216">
    <property type="entry name" value="ABC_Carb_Monos_I"/>
    <property type="match status" value="1"/>
</dbReference>
<dbReference type="InterPro" id="IPR050107">
    <property type="entry name" value="ABC_carbohydrate_import_ATPase"/>
</dbReference>
<dbReference type="InterPro" id="IPR003439">
    <property type="entry name" value="ABC_transporter-like_ATP-bd"/>
</dbReference>
<dbReference type="Proteomes" id="UP001242480">
    <property type="component" value="Unassembled WGS sequence"/>
</dbReference>
<sequence length="509" mass="55190">MTQSSRAPALSLRGIVKRFDGVTALAGATLDVEAGTVHGLVGQNGAGKSTLIRILAGLHRPDAGTVTVHGAAQDALTPYRVEQLGIHFIHQDRLLVGSFTVGEALLLGREIVRHRVVPLLDRRAMQRRAAEILHDYFGLALPPDVLISELTTAQKQIVQITRALLDKPSVLVFDEPTAALVRREADILFALIRRLRAEGVTIVYISHYLGEIESLCDRVTVLRNGVDVATVDPRDTPAAAIAALMVERDIADMFPKRRVALGEPALAVRGLGRAGRFDDVSFIVRRGEIVGLTGLLGSGAKEVIRALFGLERSDAGSIHVAGRERRPGSPVEAVRHGTALVPEDRRGQGVALGLSVAENTTLASLDRFSRFGFLSRRRERSEVDRLIEALSVRTPGREAIVRTLSGGNQQKVVLAKWLSRRSDIYILDEPTVGIDIGSKVEIYTLIGELAQRGATILILSTDLPELVGITDRVLVMYRGRLIRDLVTAETTAEALLAEATGSWEARHVG</sequence>
<organism evidence="8 9">
    <name type="scientific">Labrys wisconsinensis</name>
    <dbReference type="NCBI Taxonomy" id="425677"/>
    <lineage>
        <taxon>Bacteria</taxon>
        <taxon>Pseudomonadati</taxon>
        <taxon>Pseudomonadota</taxon>
        <taxon>Alphaproteobacteria</taxon>
        <taxon>Hyphomicrobiales</taxon>
        <taxon>Xanthobacteraceae</taxon>
        <taxon>Labrys</taxon>
    </lineage>
</organism>
<reference evidence="8 9" key="1">
    <citation type="submission" date="2023-07" db="EMBL/GenBank/DDBJ databases">
        <title>Genomic Encyclopedia of Type Strains, Phase IV (KMG-IV): sequencing the most valuable type-strain genomes for metagenomic binning, comparative biology and taxonomic classification.</title>
        <authorList>
            <person name="Goeker M."/>
        </authorList>
    </citation>
    <scope>NUCLEOTIDE SEQUENCE [LARGE SCALE GENOMIC DNA]</scope>
    <source>
        <strain evidence="8 9">DSM 19619</strain>
    </source>
</reference>
<proteinExistence type="inferred from homology"/>
<evidence type="ECO:0000256" key="6">
    <source>
        <dbReference type="ARBA" id="ARBA00022840"/>
    </source>
</evidence>
<keyword evidence="3" id="KW-0762">Sugar transport</keyword>
<dbReference type="Pfam" id="PF00005">
    <property type="entry name" value="ABC_tran"/>
    <property type="match status" value="2"/>
</dbReference>
<feature type="domain" description="ABC transporter" evidence="7">
    <location>
        <begin position="10"/>
        <end position="249"/>
    </location>
</feature>
<evidence type="ECO:0000256" key="4">
    <source>
        <dbReference type="ARBA" id="ARBA00022737"/>
    </source>
</evidence>
<feature type="domain" description="ABC transporter" evidence="7">
    <location>
        <begin position="261"/>
        <end position="503"/>
    </location>
</feature>
<dbReference type="CDD" id="cd03215">
    <property type="entry name" value="ABC_Carb_Monos_II"/>
    <property type="match status" value="1"/>
</dbReference>
<keyword evidence="2" id="KW-0813">Transport</keyword>
<comment type="caution">
    <text evidence="8">The sequence shown here is derived from an EMBL/GenBank/DDBJ whole genome shotgun (WGS) entry which is preliminary data.</text>
</comment>
<dbReference type="InterPro" id="IPR017871">
    <property type="entry name" value="ABC_transporter-like_CS"/>
</dbReference>
<evidence type="ECO:0000256" key="1">
    <source>
        <dbReference type="ARBA" id="ARBA00005417"/>
    </source>
</evidence>
<dbReference type="InterPro" id="IPR003593">
    <property type="entry name" value="AAA+_ATPase"/>
</dbReference>
<dbReference type="EMBL" id="JAUSVX010000002">
    <property type="protein sequence ID" value="MDQ0468814.1"/>
    <property type="molecule type" value="Genomic_DNA"/>
</dbReference>
<dbReference type="SMART" id="SM00382">
    <property type="entry name" value="AAA"/>
    <property type="match status" value="2"/>
</dbReference>
<keyword evidence="6 8" id="KW-0067">ATP-binding</keyword>
<accession>A0ABU0J3J8</accession>
<dbReference type="PANTHER" id="PTHR43790">
    <property type="entry name" value="CARBOHYDRATE TRANSPORT ATP-BINDING PROTEIN MG119-RELATED"/>
    <property type="match status" value="1"/>
</dbReference>
<evidence type="ECO:0000259" key="7">
    <source>
        <dbReference type="PROSITE" id="PS50893"/>
    </source>
</evidence>
<name>A0ABU0J3J8_9HYPH</name>
<dbReference type="PROSITE" id="PS50893">
    <property type="entry name" value="ABC_TRANSPORTER_2"/>
    <property type="match status" value="2"/>
</dbReference>
<dbReference type="Gene3D" id="3.40.50.300">
    <property type="entry name" value="P-loop containing nucleotide triphosphate hydrolases"/>
    <property type="match status" value="2"/>
</dbReference>
<evidence type="ECO:0000313" key="8">
    <source>
        <dbReference type="EMBL" id="MDQ0468814.1"/>
    </source>
</evidence>